<gene>
    <name evidence="2" type="ORF">XAT740_LOCUS62920</name>
</gene>
<reference evidence="2" key="1">
    <citation type="submission" date="2021-02" db="EMBL/GenBank/DDBJ databases">
        <authorList>
            <person name="Nowell W R."/>
        </authorList>
    </citation>
    <scope>NUCLEOTIDE SEQUENCE</scope>
</reference>
<proteinExistence type="predicted"/>
<sequence>MFAIRNETDSNKSLFSCYPTDTSLVVSIKLPFHVSSVKMTLQGNNTIQGVRVGLSAEYSRIGDSWTQALNFSKMFHDRSKMMSQNMNIHLELTKVINVTEGLTKNDQTTYSGLWFPTFTFDPDQLFKNTTLLNDHPQTILDVGTSETPFFTILFAGICIDLLAMLFLLLGLWIIPVIKLFFHKLLQPNNW</sequence>
<keyword evidence="3" id="KW-1185">Reference proteome</keyword>
<feature type="non-terminal residue" evidence="2">
    <location>
        <position position="1"/>
    </location>
</feature>
<name>A0A816HPD3_ADIRI</name>
<protein>
    <submittedName>
        <fullName evidence="2">Uncharacterized protein</fullName>
    </submittedName>
</protein>
<keyword evidence="1" id="KW-1133">Transmembrane helix</keyword>
<evidence type="ECO:0000313" key="2">
    <source>
        <dbReference type="EMBL" id="CAF1688581.1"/>
    </source>
</evidence>
<comment type="caution">
    <text evidence="2">The sequence shown here is derived from an EMBL/GenBank/DDBJ whole genome shotgun (WGS) entry which is preliminary data.</text>
</comment>
<organism evidence="2 3">
    <name type="scientific">Adineta ricciae</name>
    <name type="common">Rotifer</name>
    <dbReference type="NCBI Taxonomy" id="249248"/>
    <lineage>
        <taxon>Eukaryota</taxon>
        <taxon>Metazoa</taxon>
        <taxon>Spiralia</taxon>
        <taxon>Gnathifera</taxon>
        <taxon>Rotifera</taxon>
        <taxon>Eurotatoria</taxon>
        <taxon>Bdelloidea</taxon>
        <taxon>Adinetida</taxon>
        <taxon>Adinetidae</taxon>
        <taxon>Adineta</taxon>
    </lineage>
</organism>
<dbReference type="AlphaFoldDB" id="A0A816HPD3"/>
<feature type="transmembrane region" description="Helical" evidence="1">
    <location>
        <begin position="149"/>
        <end position="174"/>
    </location>
</feature>
<keyword evidence="1" id="KW-0812">Transmembrane</keyword>
<keyword evidence="1" id="KW-0472">Membrane</keyword>
<evidence type="ECO:0000256" key="1">
    <source>
        <dbReference type="SAM" id="Phobius"/>
    </source>
</evidence>
<evidence type="ECO:0000313" key="3">
    <source>
        <dbReference type="Proteomes" id="UP000663828"/>
    </source>
</evidence>
<accession>A0A816HPD3</accession>
<dbReference type="EMBL" id="CAJNOR010018448">
    <property type="protein sequence ID" value="CAF1688581.1"/>
    <property type="molecule type" value="Genomic_DNA"/>
</dbReference>
<dbReference type="Proteomes" id="UP000663828">
    <property type="component" value="Unassembled WGS sequence"/>
</dbReference>